<dbReference type="Gene3D" id="4.10.60.10">
    <property type="entry name" value="Zinc finger, CCHC-type"/>
    <property type="match status" value="1"/>
</dbReference>
<reference evidence="4 5" key="1">
    <citation type="submission" date="2018-06" db="EMBL/GenBank/DDBJ databases">
        <title>Complete Genomes of Monosporascus.</title>
        <authorList>
            <person name="Robinson A.J."/>
            <person name="Natvig D.O."/>
        </authorList>
    </citation>
    <scope>NUCLEOTIDE SEQUENCE [LARGE SCALE GENOMIC DNA]</scope>
    <source>
        <strain evidence="4 5">CBS 609.92</strain>
    </source>
</reference>
<name>A0ABY0HHJ7_9PEZI</name>
<protein>
    <recommendedName>
        <fullName evidence="3">CCHC-type domain-containing protein</fullName>
    </recommendedName>
</protein>
<keyword evidence="1" id="KW-0863">Zinc-finger</keyword>
<gene>
    <name evidence="4" type="ORF">DL762_001027</name>
</gene>
<dbReference type="InterPro" id="IPR001878">
    <property type="entry name" value="Znf_CCHC"/>
</dbReference>
<evidence type="ECO:0000256" key="1">
    <source>
        <dbReference type="PROSITE-ProRule" id="PRU00047"/>
    </source>
</evidence>
<feature type="region of interest" description="Disordered" evidence="2">
    <location>
        <begin position="281"/>
        <end position="318"/>
    </location>
</feature>
<feature type="compositionally biased region" description="Basic residues" evidence="2">
    <location>
        <begin position="337"/>
        <end position="349"/>
    </location>
</feature>
<dbReference type="PANTHER" id="PTHR15503">
    <property type="entry name" value="LDOC1 RELATED"/>
    <property type="match status" value="1"/>
</dbReference>
<organism evidence="4 5">
    <name type="scientific">Monosporascus cannonballus</name>
    <dbReference type="NCBI Taxonomy" id="155416"/>
    <lineage>
        <taxon>Eukaryota</taxon>
        <taxon>Fungi</taxon>
        <taxon>Dikarya</taxon>
        <taxon>Ascomycota</taxon>
        <taxon>Pezizomycotina</taxon>
        <taxon>Sordariomycetes</taxon>
        <taxon>Xylariomycetidae</taxon>
        <taxon>Xylariales</taxon>
        <taxon>Xylariales incertae sedis</taxon>
        <taxon>Monosporascus</taxon>
    </lineage>
</organism>
<dbReference type="PANTHER" id="PTHR15503:SF22">
    <property type="entry name" value="TRANSPOSON TY3-I GAG POLYPROTEIN"/>
    <property type="match status" value="1"/>
</dbReference>
<feature type="compositionally biased region" description="Polar residues" evidence="2">
    <location>
        <begin position="1"/>
        <end position="12"/>
    </location>
</feature>
<proteinExistence type="predicted"/>
<feature type="compositionally biased region" description="Basic and acidic residues" evidence="2">
    <location>
        <begin position="356"/>
        <end position="369"/>
    </location>
</feature>
<evidence type="ECO:0000256" key="2">
    <source>
        <dbReference type="SAM" id="MobiDB-lite"/>
    </source>
</evidence>
<evidence type="ECO:0000259" key="3">
    <source>
        <dbReference type="PROSITE" id="PS50158"/>
    </source>
</evidence>
<feature type="region of interest" description="Disordered" evidence="2">
    <location>
        <begin position="71"/>
        <end position="111"/>
    </location>
</feature>
<dbReference type="PROSITE" id="PS50158">
    <property type="entry name" value="ZF_CCHC"/>
    <property type="match status" value="1"/>
</dbReference>
<accession>A0ABY0HHJ7</accession>
<comment type="caution">
    <text evidence="4">The sequence shown here is derived from an EMBL/GenBank/DDBJ whole genome shotgun (WGS) entry which is preliminary data.</text>
</comment>
<feature type="domain" description="CCHC-type" evidence="3">
    <location>
        <begin position="328"/>
        <end position="342"/>
    </location>
</feature>
<dbReference type="Pfam" id="PF03732">
    <property type="entry name" value="Retrotrans_gag"/>
    <property type="match status" value="1"/>
</dbReference>
<dbReference type="SMART" id="SM00343">
    <property type="entry name" value="ZnF_C2HC"/>
    <property type="match status" value="1"/>
</dbReference>
<keyword evidence="5" id="KW-1185">Reference proteome</keyword>
<evidence type="ECO:0000313" key="4">
    <source>
        <dbReference type="EMBL" id="RYO93589.1"/>
    </source>
</evidence>
<dbReference type="InterPro" id="IPR005162">
    <property type="entry name" value="Retrotrans_gag_dom"/>
</dbReference>
<dbReference type="SUPFAM" id="SSF57756">
    <property type="entry name" value="Retrovirus zinc finger-like domains"/>
    <property type="match status" value="1"/>
</dbReference>
<feature type="compositionally biased region" description="Polar residues" evidence="2">
    <location>
        <begin position="294"/>
        <end position="308"/>
    </location>
</feature>
<dbReference type="InterPro" id="IPR036875">
    <property type="entry name" value="Znf_CCHC_sf"/>
</dbReference>
<feature type="compositionally biased region" description="Basic and acidic residues" evidence="2">
    <location>
        <begin position="96"/>
        <end position="105"/>
    </location>
</feature>
<dbReference type="EMBL" id="QJNS01000017">
    <property type="protein sequence ID" value="RYO93589.1"/>
    <property type="molecule type" value="Genomic_DNA"/>
</dbReference>
<feature type="region of interest" description="Disordered" evidence="2">
    <location>
        <begin position="1"/>
        <end position="36"/>
    </location>
</feature>
<dbReference type="Proteomes" id="UP000294003">
    <property type="component" value="Unassembled WGS sequence"/>
</dbReference>
<keyword evidence="1" id="KW-0862">Zinc</keyword>
<sequence>MSTSKQPEQPTYQVPEDPNTGMESEEKEEQPRLSREEVLRRLDAMNERILQLEQDKNDFTTSFQAAHKKLEEKGKAPETGKPFRPSQVIQLNSTKEPGEVLKPPKPESFNGTSTKLQLFLTQCRTYFGYFPIRLATPTARVKFAVGRLTGDAATWFEPAMREHVTLPVEKRNPEVVRVYNDYEQFEQALTKVFGVVNEKTKAEMQIQQLQQRGLASSYGSTLIQLASKLNWGQEALMAKFFDGLKKEIQEKLFKLDRPNYLSDYIAIAIKIDNRQYAWRTKSTKGKHDNKPRHTANTSALRRNNTSHGTEPGPMELGATHKKDWSQIKCYNCGKPGHKAYKCHSPKKPRQNNWKPVPERQSKENQKNESKPINII</sequence>
<feature type="compositionally biased region" description="Basic residues" evidence="2">
    <location>
        <begin position="281"/>
        <end position="293"/>
    </location>
</feature>
<dbReference type="Pfam" id="PF00098">
    <property type="entry name" value="zf-CCHC"/>
    <property type="match status" value="1"/>
</dbReference>
<evidence type="ECO:0000313" key="5">
    <source>
        <dbReference type="Proteomes" id="UP000294003"/>
    </source>
</evidence>
<dbReference type="InterPro" id="IPR032567">
    <property type="entry name" value="RTL1-rel"/>
</dbReference>
<feature type="region of interest" description="Disordered" evidence="2">
    <location>
        <begin position="337"/>
        <end position="375"/>
    </location>
</feature>
<keyword evidence="1" id="KW-0479">Metal-binding</keyword>